<dbReference type="Proteomes" id="UP000318521">
    <property type="component" value="Unassembled WGS sequence"/>
</dbReference>
<dbReference type="AlphaFoldDB" id="A0A554A1D6"/>
<keyword evidence="5" id="KW-1185">Reference proteome</keyword>
<dbReference type="RefSeq" id="WP_143848011.1">
    <property type="nucleotide sequence ID" value="NZ_VLXZ01000003.1"/>
</dbReference>
<organism evidence="4 5">
    <name type="scientific">Alkalicoccobacillus porphyridii</name>
    <dbReference type="NCBI Taxonomy" id="2597270"/>
    <lineage>
        <taxon>Bacteria</taxon>
        <taxon>Bacillati</taxon>
        <taxon>Bacillota</taxon>
        <taxon>Bacilli</taxon>
        <taxon>Bacillales</taxon>
        <taxon>Bacillaceae</taxon>
        <taxon>Alkalicoccobacillus</taxon>
    </lineage>
</organism>
<name>A0A554A1D6_9BACI</name>
<evidence type="ECO:0000259" key="3">
    <source>
        <dbReference type="Pfam" id="PF03358"/>
    </source>
</evidence>
<protein>
    <submittedName>
        <fullName evidence="4">Flavodoxin family protein</fullName>
    </submittedName>
</protein>
<dbReference type="GO" id="GO:0016491">
    <property type="term" value="F:oxidoreductase activity"/>
    <property type="evidence" value="ECO:0007669"/>
    <property type="project" value="InterPro"/>
</dbReference>
<proteinExistence type="predicted"/>
<evidence type="ECO:0000313" key="5">
    <source>
        <dbReference type="Proteomes" id="UP000318521"/>
    </source>
</evidence>
<evidence type="ECO:0000313" key="4">
    <source>
        <dbReference type="EMBL" id="TSB47511.1"/>
    </source>
</evidence>
<comment type="caution">
    <text evidence="4">The sequence shown here is derived from an EMBL/GenBank/DDBJ whole genome shotgun (WGS) entry which is preliminary data.</text>
</comment>
<dbReference type="InterPro" id="IPR005025">
    <property type="entry name" value="FMN_Rdtase-like_dom"/>
</dbReference>
<dbReference type="PANTHER" id="PTHR43278:SF4">
    <property type="entry name" value="NAD(P)H-DEPENDENT FMN-CONTAINING OXIDOREDUCTASE YWQN-RELATED"/>
    <property type="match status" value="1"/>
</dbReference>
<dbReference type="Gene3D" id="3.40.50.360">
    <property type="match status" value="1"/>
</dbReference>
<accession>A0A554A1D6</accession>
<dbReference type="InterPro" id="IPR029039">
    <property type="entry name" value="Flavoprotein-like_sf"/>
</dbReference>
<evidence type="ECO:0000256" key="1">
    <source>
        <dbReference type="ARBA" id="ARBA00022630"/>
    </source>
</evidence>
<dbReference type="EMBL" id="VLXZ01000003">
    <property type="protein sequence ID" value="TSB47511.1"/>
    <property type="molecule type" value="Genomic_DNA"/>
</dbReference>
<keyword evidence="1" id="KW-0285">Flavoprotein</keyword>
<dbReference type="OrthoDB" id="9805976at2"/>
<dbReference type="SUPFAM" id="SSF52218">
    <property type="entry name" value="Flavoproteins"/>
    <property type="match status" value="1"/>
</dbReference>
<evidence type="ECO:0000256" key="2">
    <source>
        <dbReference type="ARBA" id="ARBA00022643"/>
    </source>
</evidence>
<dbReference type="PANTHER" id="PTHR43278">
    <property type="entry name" value="NAD(P)H-DEPENDENT FMN-CONTAINING OXIDOREDUCTASE YWQN-RELATED"/>
    <property type="match status" value="1"/>
</dbReference>
<keyword evidence="2" id="KW-0288">FMN</keyword>
<dbReference type="InterPro" id="IPR051796">
    <property type="entry name" value="ISF_SsuE-like"/>
</dbReference>
<gene>
    <name evidence="4" type="ORF">FN960_07180</name>
</gene>
<sequence>MKIGIFYGSTREGGNTEALTEEVVNGLAEVERVHLREYHILDMVDQRHAQGGFSSVDDDYDKLIDTLLESEVLLFATPIYWYGFSSVMKRFIDRWSQLLRDERYPDAKNRLASKKAYLIAVGGDQPRVKGLPLVEQFKHICAFSGLQYSGYVLGTGNRPNDIYQDTEALEEARELGEKLKLNLR</sequence>
<feature type="domain" description="NADPH-dependent FMN reductase-like" evidence="3">
    <location>
        <begin position="1"/>
        <end position="145"/>
    </location>
</feature>
<dbReference type="Pfam" id="PF03358">
    <property type="entry name" value="FMN_red"/>
    <property type="match status" value="1"/>
</dbReference>
<reference evidence="4 5" key="1">
    <citation type="submission" date="2019-07" db="EMBL/GenBank/DDBJ databases">
        <authorList>
            <person name="Park Y.J."/>
            <person name="Jeong S.E."/>
            <person name="Jung H.S."/>
        </authorList>
    </citation>
    <scope>NUCLEOTIDE SEQUENCE [LARGE SCALE GENOMIC DNA]</scope>
    <source>
        <strain evidence="5">P16(2019)</strain>
    </source>
</reference>